<feature type="non-terminal residue" evidence="2">
    <location>
        <position position="1"/>
    </location>
</feature>
<organism evidence="2">
    <name type="scientific">uncultured Thermomicrobiales bacterium</name>
    <dbReference type="NCBI Taxonomy" id="1645740"/>
    <lineage>
        <taxon>Bacteria</taxon>
        <taxon>Pseudomonadati</taxon>
        <taxon>Thermomicrobiota</taxon>
        <taxon>Thermomicrobia</taxon>
        <taxon>Thermomicrobiales</taxon>
        <taxon>environmental samples</taxon>
    </lineage>
</organism>
<accession>A0A6J4UG55</accession>
<name>A0A6J4UG55_9BACT</name>
<feature type="region of interest" description="Disordered" evidence="1">
    <location>
        <begin position="1"/>
        <end position="32"/>
    </location>
</feature>
<evidence type="ECO:0000256" key="1">
    <source>
        <dbReference type="SAM" id="MobiDB-lite"/>
    </source>
</evidence>
<dbReference type="EMBL" id="CADCWH010000096">
    <property type="protein sequence ID" value="CAA9547300.1"/>
    <property type="molecule type" value="Genomic_DNA"/>
</dbReference>
<feature type="compositionally biased region" description="Polar residues" evidence="1">
    <location>
        <begin position="1"/>
        <end position="14"/>
    </location>
</feature>
<gene>
    <name evidence="2" type="ORF">AVDCRST_MAG70-627</name>
</gene>
<protein>
    <submittedName>
        <fullName evidence="2">Uncharacterized protein</fullName>
    </submittedName>
</protein>
<dbReference type="AlphaFoldDB" id="A0A6J4UG55"/>
<evidence type="ECO:0000313" key="2">
    <source>
        <dbReference type="EMBL" id="CAA9547300.1"/>
    </source>
</evidence>
<sequence>WRMSFSPSRGTRPTESGPCAWSASGPKRPASP</sequence>
<feature type="non-terminal residue" evidence="2">
    <location>
        <position position="32"/>
    </location>
</feature>
<proteinExistence type="predicted"/>
<reference evidence="2" key="1">
    <citation type="submission" date="2020-02" db="EMBL/GenBank/DDBJ databases">
        <authorList>
            <person name="Meier V. D."/>
        </authorList>
    </citation>
    <scope>NUCLEOTIDE SEQUENCE</scope>
    <source>
        <strain evidence="2">AVDCRST_MAG70</strain>
    </source>
</reference>